<feature type="region of interest" description="Disordered" evidence="1">
    <location>
        <begin position="128"/>
        <end position="151"/>
    </location>
</feature>
<accession>A0A9P7K8C4</accession>
<reference evidence="2" key="2">
    <citation type="submission" date="2021-10" db="EMBL/GenBank/DDBJ databases">
        <title>Phylogenomics reveals ancestral predisposition of the termite-cultivated fungus Termitomyces towards a domesticated lifestyle.</title>
        <authorList>
            <person name="Auxier B."/>
            <person name="Grum-Grzhimaylo A."/>
            <person name="Cardenas M.E."/>
            <person name="Lodge J.D."/>
            <person name="Laessoe T."/>
            <person name="Pedersen O."/>
            <person name="Smith M.E."/>
            <person name="Kuyper T.W."/>
            <person name="Franco-Molano E.A."/>
            <person name="Baroni T.J."/>
            <person name="Aanen D.K."/>
        </authorList>
    </citation>
    <scope>NUCLEOTIDE SEQUENCE</scope>
    <source>
        <strain evidence="2">AP01</strain>
        <tissue evidence="2">Mycelium</tissue>
    </source>
</reference>
<evidence type="ECO:0000313" key="2">
    <source>
        <dbReference type="EMBL" id="KAG5642221.1"/>
    </source>
</evidence>
<reference evidence="2" key="1">
    <citation type="submission" date="2020-07" db="EMBL/GenBank/DDBJ databases">
        <authorList>
            <person name="Nieuwenhuis M."/>
            <person name="Van De Peppel L.J.J."/>
        </authorList>
    </citation>
    <scope>NUCLEOTIDE SEQUENCE</scope>
    <source>
        <strain evidence="2">AP01</strain>
        <tissue evidence="2">Mycelium</tissue>
    </source>
</reference>
<feature type="compositionally biased region" description="Low complexity" evidence="1">
    <location>
        <begin position="128"/>
        <end position="142"/>
    </location>
</feature>
<dbReference type="EMBL" id="JABCKV010000205">
    <property type="protein sequence ID" value="KAG5642221.1"/>
    <property type="molecule type" value="Genomic_DNA"/>
</dbReference>
<proteinExistence type="predicted"/>
<feature type="compositionally biased region" description="Basic residues" evidence="1">
    <location>
        <begin position="54"/>
        <end position="64"/>
    </location>
</feature>
<evidence type="ECO:0000256" key="1">
    <source>
        <dbReference type="SAM" id="MobiDB-lite"/>
    </source>
</evidence>
<evidence type="ECO:0000313" key="3">
    <source>
        <dbReference type="Proteomes" id="UP000775547"/>
    </source>
</evidence>
<feature type="compositionally biased region" description="Low complexity" evidence="1">
    <location>
        <begin position="30"/>
        <end position="40"/>
    </location>
</feature>
<comment type="caution">
    <text evidence="2">The sequence shown here is derived from an EMBL/GenBank/DDBJ whole genome shotgun (WGS) entry which is preliminary data.</text>
</comment>
<dbReference type="OrthoDB" id="8062037at2759"/>
<gene>
    <name evidence="2" type="ORF">DXG03_003390</name>
</gene>
<protein>
    <submittedName>
        <fullName evidence="2">Uncharacterized protein</fullName>
    </submittedName>
</protein>
<sequence length="220" mass="24388">MIRPEIGKLPKSIVDRIPLVMYIPPPPEISSPEASIPKPSHQYPPKPAPSAPRSRFKLIRRFGKKNGDKDTPKSEAGSKEKDVEKNEGEPMWEEYWERGEYPFVVLEGNRAACAICLMDFEEPKRIIGASETPGATPATGAETGDEGVERPSISEVPAEMATATVPEPPRAEDELHLTDAGEGAQPLRLLECGHVYHVSPRFRFFSVQFKLVFTPHGMET</sequence>
<dbReference type="AlphaFoldDB" id="A0A9P7K8C4"/>
<keyword evidence="3" id="KW-1185">Reference proteome</keyword>
<feature type="compositionally biased region" description="Basic and acidic residues" evidence="1">
    <location>
        <begin position="65"/>
        <end position="88"/>
    </location>
</feature>
<name>A0A9P7K8C4_9AGAR</name>
<dbReference type="Proteomes" id="UP000775547">
    <property type="component" value="Unassembled WGS sequence"/>
</dbReference>
<organism evidence="2 3">
    <name type="scientific">Asterophora parasitica</name>
    <dbReference type="NCBI Taxonomy" id="117018"/>
    <lineage>
        <taxon>Eukaryota</taxon>
        <taxon>Fungi</taxon>
        <taxon>Dikarya</taxon>
        <taxon>Basidiomycota</taxon>
        <taxon>Agaricomycotina</taxon>
        <taxon>Agaricomycetes</taxon>
        <taxon>Agaricomycetidae</taxon>
        <taxon>Agaricales</taxon>
        <taxon>Tricholomatineae</taxon>
        <taxon>Lyophyllaceae</taxon>
        <taxon>Asterophora</taxon>
    </lineage>
</organism>
<feature type="region of interest" description="Disordered" evidence="1">
    <location>
        <begin position="28"/>
        <end position="89"/>
    </location>
</feature>